<dbReference type="InterPro" id="IPR021133">
    <property type="entry name" value="HEAT_type_2"/>
</dbReference>
<proteinExistence type="predicted"/>
<dbReference type="Gene3D" id="1.25.10.10">
    <property type="entry name" value="Leucine-rich Repeat Variant"/>
    <property type="match status" value="1"/>
</dbReference>
<dbReference type="SUPFAM" id="SSF48371">
    <property type="entry name" value="ARM repeat"/>
    <property type="match status" value="1"/>
</dbReference>
<dbReference type="InterPro" id="IPR011989">
    <property type="entry name" value="ARM-like"/>
</dbReference>
<evidence type="ECO:0000313" key="1">
    <source>
        <dbReference type="EMBL" id="GAI14903.1"/>
    </source>
</evidence>
<evidence type="ECO:0008006" key="2">
    <source>
        <dbReference type="Google" id="ProtNLM"/>
    </source>
</evidence>
<gene>
    <name evidence="1" type="ORF">S06H3_09265</name>
</gene>
<dbReference type="InterPro" id="IPR016024">
    <property type="entry name" value="ARM-type_fold"/>
</dbReference>
<accession>X1L7B0</accession>
<organism evidence="1">
    <name type="scientific">marine sediment metagenome</name>
    <dbReference type="NCBI Taxonomy" id="412755"/>
    <lineage>
        <taxon>unclassified sequences</taxon>
        <taxon>metagenomes</taxon>
        <taxon>ecological metagenomes</taxon>
    </lineage>
</organism>
<dbReference type="EMBL" id="BARV01004048">
    <property type="protein sequence ID" value="GAI14903.1"/>
    <property type="molecule type" value="Genomic_DNA"/>
</dbReference>
<name>X1L7B0_9ZZZZ</name>
<dbReference type="AlphaFoldDB" id="X1L7B0"/>
<dbReference type="Pfam" id="PF13646">
    <property type="entry name" value="HEAT_2"/>
    <property type="match status" value="1"/>
</dbReference>
<comment type="caution">
    <text evidence="1">The sequence shown here is derived from an EMBL/GenBank/DDBJ whole genome shotgun (WGS) entry which is preliminary data.</text>
</comment>
<protein>
    <recommendedName>
        <fullName evidence="2">HEAT repeat domain-containing protein</fullName>
    </recommendedName>
</protein>
<sequence>MLFTFCFLLVFGCSDFFQTTYAPFDTRSVDDPVSEAIRIIQQALADENPLIRANAIEVIAATKQTRLMPKVKRLLKDEFVPVGFAAALAIGDLEYSLAKSSVEKLLKDENENIR</sequence>
<feature type="non-terminal residue" evidence="1">
    <location>
        <position position="114"/>
    </location>
</feature>
<dbReference type="PROSITE" id="PS50077">
    <property type="entry name" value="HEAT_REPEAT"/>
    <property type="match status" value="1"/>
</dbReference>
<reference evidence="1" key="1">
    <citation type="journal article" date="2014" name="Front. Microbiol.">
        <title>High frequency of phylogenetically diverse reductive dehalogenase-homologous genes in deep subseafloor sedimentary metagenomes.</title>
        <authorList>
            <person name="Kawai M."/>
            <person name="Futagami T."/>
            <person name="Toyoda A."/>
            <person name="Takaki Y."/>
            <person name="Nishi S."/>
            <person name="Hori S."/>
            <person name="Arai W."/>
            <person name="Tsubouchi T."/>
            <person name="Morono Y."/>
            <person name="Uchiyama I."/>
            <person name="Ito T."/>
            <person name="Fujiyama A."/>
            <person name="Inagaki F."/>
            <person name="Takami H."/>
        </authorList>
    </citation>
    <scope>NUCLEOTIDE SEQUENCE</scope>
    <source>
        <strain evidence="1">Expedition CK06-06</strain>
    </source>
</reference>